<sequence>MCGSGWSAPGPAPQSRARALVRARVRVRVRARSRAVLLLGPEDIDTAARKPVDFRAAPGV</sequence>
<name>A0A388T0W3_9ACTN</name>
<dbReference type="EMBL" id="BGZL01000007">
    <property type="protein sequence ID" value="GBQ01640.1"/>
    <property type="molecule type" value="Genomic_DNA"/>
</dbReference>
<proteinExistence type="predicted"/>
<dbReference type="AlphaFoldDB" id="A0A388T0W3"/>
<evidence type="ECO:0000313" key="2">
    <source>
        <dbReference type="Proteomes" id="UP000265354"/>
    </source>
</evidence>
<organism evidence="1 2">
    <name type="scientific">Streptomyces spongiicola</name>
    <dbReference type="NCBI Taxonomy" id="1690221"/>
    <lineage>
        <taxon>Bacteria</taxon>
        <taxon>Bacillati</taxon>
        <taxon>Actinomycetota</taxon>
        <taxon>Actinomycetes</taxon>
        <taxon>Kitasatosporales</taxon>
        <taxon>Streptomycetaceae</taxon>
        <taxon>Streptomyces</taxon>
    </lineage>
</organism>
<dbReference type="Proteomes" id="UP000265354">
    <property type="component" value="Unassembled WGS sequence"/>
</dbReference>
<evidence type="ECO:0000313" key="1">
    <source>
        <dbReference type="EMBL" id="GBQ01640.1"/>
    </source>
</evidence>
<gene>
    <name evidence="1" type="ORF">SSP531S_30800</name>
</gene>
<comment type="caution">
    <text evidence="1">The sequence shown here is derived from an EMBL/GenBank/DDBJ whole genome shotgun (WGS) entry which is preliminary data.</text>
</comment>
<protein>
    <submittedName>
        <fullName evidence="1">Uncharacterized protein</fullName>
    </submittedName>
</protein>
<accession>A0A388T0W3</accession>
<reference evidence="1 2" key="1">
    <citation type="submission" date="2018-07" db="EMBL/GenBank/DDBJ databases">
        <title>Whole Genome Shotgun Sequence of Streptomyces spongiicola strain 531S.</title>
        <authorList>
            <person name="Dohra H."/>
            <person name="Kodani S."/>
        </authorList>
    </citation>
    <scope>NUCLEOTIDE SEQUENCE [LARGE SCALE GENOMIC DNA]</scope>
    <source>
        <strain evidence="1 2">531S</strain>
    </source>
</reference>